<keyword evidence="4 6" id="KW-1133">Transmembrane helix</keyword>
<evidence type="ECO:0000256" key="2">
    <source>
        <dbReference type="ARBA" id="ARBA00008974"/>
    </source>
</evidence>
<feature type="transmembrane region" description="Helical" evidence="6">
    <location>
        <begin position="504"/>
        <end position="524"/>
    </location>
</feature>
<name>A0A1Y2ASL4_9TREE</name>
<protein>
    <submittedName>
        <fullName evidence="7">NCS1 nucleoside transporter family</fullName>
    </submittedName>
</protein>
<dbReference type="Pfam" id="PF02133">
    <property type="entry name" value="Transp_cyt_pur"/>
    <property type="match status" value="1"/>
</dbReference>
<gene>
    <name evidence="7" type="ORF">BCR39DRAFT_544007</name>
</gene>
<accession>A0A1Y2ASL4</accession>
<evidence type="ECO:0000313" key="7">
    <source>
        <dbReference type="EMBL" id="ORY25559.1"/>
    </source>
</evidence>
<sequence>MSSFDIDMHKSSGVTSTWTHRGKRFLKKIELKGQDGDIIKVNPWINRDIVPLPPHRRTWGPWSFAGFWMTDGIHISTWAQASSLLALGLNVWQAVLCILIAEIFIATAFIFNGLPGAKWHIGFPVINRYVWGMYGSYFPLLMRILLSIVWYGTQLWWGAQACKVVIASIWPSFYTMKNTLPASSYVETNDLIALIVFWVVSFPLLFVHPEKYKIPFRFASASITVTIITLFAVTLGKAHGAGPLIHHPYQYEKATALKGSKLAWQMAHSIIGSIGGSSAGILNQADYSRFAKRPRDQIWAQIFAIPCTSLITAILGIFATSAAVEIWPTAGLLWKPYQLLTAYQEHGGRGARAGAFFGGVAFTISQLGINIAGNAMSGGMDLSGLFPQYFNIRRGAIFTAILALTINPWQLVNKANTFINVLGGFTVFLGPATGLMITDYFWHRRSNIRLSHLYIAGPESDYWYFHGFNLRAFAAWVLGTWITLPGFIAAVSTKKITVALGWTYMYDVAWPLGFAVSSLSYMLFNTIWPVRGAGAVDEYDVFGTFGPAEVDPSAPMDSNTTVLASSEGEGEELFEGEKRVMEDKVTVSPVQNYI</sequence>
<dbReference type="OrthoDB" id="2018619at2759"/>
<evidence type="ECO:0000256" key="3">
    <source>
        <dbReference type="ARBA" id="ARBA00022692"/>
    </source>
</evidence>
<feature type="transmembrane region" description="Helical" evidence="6">
    <location>
        <begin position="463"/>
        <end position="484"/>
    </location>
</feature>
<comment type="subcellular location">
    <subcellularLocation>
        <location evidence="1">Membrane</location>
        <topology evidence="1">Multi-pass membrane protein</topology>
    </subcellularLocation>
</comment>
<keyword evidence="8" id="KW-1185">Reference proteome</keyword>
<evidence type="ECO:0000313" key="8">
    <source>
        <dbReference type="Proteomes" id="UP000193986"/>
    </source>
</evidence>
<feature type="transmembrane region" description="Helical" evidence="6">
    <location>
        <begin position="157"/>
        <end position="176"/>
    </location>
</feature>
<dbReference type="PANTHER" id="PTHR30618">
    <property type="entry name" value="NCS1 FAMILY PURINE/PYRIMIDINE TRANSPORTER"/>
    <property type="match status" value="1"/>
</dbReference>
<feature type="transmembrane region" description="Helical" evidence="6">
    <location>
        <begin position="214"/>
        <end position="235"/>
    </location>
</feature>
<dbReference type="PANTHER" id="PTHR30618:SF15">
    <property type="entry name" value="NICOTINAMIDE RIBOSIDE TRANSPORTER 1-RELATED"/>
    <property type="match status" value="1"/>
</dbReference>
<dbReference type="InterPro" id="IPR012681">
    <property type="entry name" value="NCS1"/>
</dbReference>
<feature type="transmembrane region" description="Helical" evidence="6">
    <location>
        <begin position="394"/>
        <end position="412"/>
    </location>
</feature>
<dbReference type="Proteomes" id="UP000193986">
    <property type="component" value="Unassembled WGS sequence"/>
</dbReference>
<feature type="transmembrane region" description="Helical" evidence="6">
    <location>
        <begin position="353"/>
        <end position="373"/>
    </location>
</feature>
<keyword evidence="5 6" id="KW-0472">Membrane</keyword>
<dbReference type="GO" id="GO:0015205">
    <property type="term" value="F:nucleobase transmembrane transporter activity"/>
    <property type="evidence" value="ECO:0007669"/>
    <property type="project" value="TreeGrafter"/>
</dbReference>
<reference evidence="7 8" key="1">
    <citation type="submission" date="2016-07" db="EMBL/GenBank/DDBJ databases">
        <title>Pervasive Adenine N6-methylation of Active Genes in Fungi.</title>
        <authorList>
            <consortium name="DOE Joint Genome Institute"/>
            <person name="Mondo S.J."/>
            <person name="Dannebaum R.O."/>
            <person name="Kuo R.C."/>
            <person name="Labutti K."/>
            <person name="Haridas S."/>
            <person name="Kuo A."/>
            <person name="Salamov A."/>
            <person name="Ahrendt S.R."/>
            <person name="Lipzen A."/>
            <person name="Sullivan W."/>
            <person name="Andreopoulos W.B."/>
            <person name="Clum A."/>
            <person name="Lindquist E."/>
            <person name="Daum C."/>
            <person name="Ramamoorthy G.K."/>
            <person name="Gryganskyi A."/>
            <person name="Culley D."/>
            <person name="Magnuson J.K."/>
            <person name="James T.Y."/>
            <person name="O'Malley M.A."/>
            <person name="Stajich J.E."/>
            <person name="Spatafora J.W."/>
            <person name="Visel A."/>
            <person name="Grigoriev I.V."/>
        </authorList>
    </citation>
    <scope>NUCLEOTIDE SEQUENCE [LARGE SCALE GENOMIC DNA]</scope>
    <source>
        <strain evidence="7 8">68-887.2</strain>
    </source>
</reference>
<proteinExistence type="inferred from homology"/>
<dbReference type="InterPro" id="IPR001248">
    <property type="entry name" value="Pur-cyt_permease"/>
</dbReference>
<dbReference type="NCBIfam" id="TIGR00800">
    <property type="entry name" value="ncs1"/>
    <property type="match status" value="1"/>
</dbReference>
<evidence type="ECO:0000256" key="5">
    <source>
        <dbReference type="ARBA" id="ARBA00023136"/>
    </source>
</evidence>
<dbReference type="EMBL" id="MCFC01000056">
    <property type="protein sequence ID" value="ORY25559.1"/>
    <property type="molecule type" value="Genomic_DNA"/>
</dbReference>
<feature type="transmembrane region" description="Helical" evidence="6">
    <location>
        <begin position="298"/>
        <end position="324"/>
    </location>
</feature>
<feature type="transmembrane region" description="Helical" evidence="6">
    <location>
        <begin position="188"/>
        <end position="208"/>
    </location>
</feature>
<dbReference type="Gene3D" id="1.10.4160.10">
    <property type="entry name" value="Hydantoin permease"/>
    <property type="match status" value="1"/>
</dbReference>
<feature type="transmembrane region" description="Helical" evidence="6">
    <location>
        <begin position="418"/>
        <end position="442"/>
    </location>
</feature>
<keyword evidence="3 6" id="KW-0812">Transmembrane</keyword>
<dbReference type="GO" id="GO:0005886">
    <property type="term" value="C:plasma membrane"/>
    <property type="evidence" value="ECO:0007669"/>
    <property type="project" value="TreeGrafter"/>
</dbReference>
<feature type="transmembrane region" description="Helical" evidence="6">
    <location>
        <begin position="91"/>
        <end position="111"/>
    </location>
</feature>
<evidence type="ECO:0000256" key="4">
    <source>
        <dbReference type="ARBA" id="ARBA00022989"/>
    </source>
</evidence>
<dbReference type="AlphaFoldDB" id="A0A1Y2ASL4"/>
<dbReference type="CDD" id="cd11482">
    <property type="entry name" value="SLC-NCS1sbd_NRT1-like"/>
    <property type="match status" value="1"/>
</dbReference>
<dbReference type="InterPro" id="IPR045225">
    <property type="entry name" value="Uracil/uridine/allantoin_perm"/>
</dbReference>
<comment type="similarity">
    <text evidence="2">Belongs to the purine-cytosine permease (2.A.39) family.</text>
</comment>
<organism evidence="7 8">
    <name type="scientific">Naematelia encephala</name>
    <dbReference type="NCBI Taxonomy" id="71784"/>
    <lineage>
        <taxon>Eukaryota</taxon>
        <taxon>Fungi</taxon>
        <taxon>Dikarya</taxon>
        <taxon>Basidiomycota</taxon>
        <taxon>Agaricomycotina</taxon>
        <taxon>Tremellomycetes</taxon>
        <taxon>Tremellales</taxon>
        <taxon>Naemateliaceae</taxon>
        <taxon>Naematelia</taxon>
    </lineage>
</organism>
<evidence type="ECO:0000256" key="1">
    <source>
        <dbReference type="ARBA" id="ARBA00004141"/>
    </source>
</evidence>
<comment type="caution">
    <text evidence="7">The sequence shown here is derived from an EMBL/GenBank/DDBJ whole genome shotgun (WGS) entry which is preliminary data.</text>
</comment>
<evidence type="ECO:0000256" key="6">
    <source>
        <dbReference type="SAM" id="Phobius"/>
    </source>
</evidence>
<dbReference type="InParanoid" id="A0A1Y2ASL4"/>